<organism evidence="1 2">
    <name type="scientific">Mycena citricolor</name>
    <dbReference type="NCBI Taxonomy" id="2018698"/>
    <lineage>
        <taxon>Eukaryota</taxon>
        <taxon>Fungi</taxon>
        <taxon>Dikarya</taxon>
        <taxon>Basidiomycota</taxon>
        <taxon>Agaricomycotina</taxon>
        <taxon>Agaricomycetes</taxon>
        <taxon>Agaricomycetidae</taxon>
        <taxon>Agaricales</taxon>
        <taxon>Marasmiineae</taxon>
        <taxon>Mycenaceae</taxon>
        <taxon>Mycena</taxon>
    </lineage>
</organism>
<evidence type="ECO:0000313" key="1">
    <source>
        <dbReference type="EMBL" id="CAK5270352.1"/>
    </source>
</evidence>
<protein>
    <submittedName>
        <fullName evidence="1">Uncharacterized protein</fullName>
    </submittedName>
</protein>
<dbReference type="EMBL" id="CAVNYO010000166">
    <property type="protein sequence ID" value="CAK5270352.1"/>
    <property type="molecule type" value="Genomic_DNA"/>
</dbReference>
<dbReference type="InterPro" id="IPR036396">
    <property type="entry name" value="Cyt_P450_sf"/>
</dbReference>
<dbReference type="SUPFAM" id="SSF48264">
    <property type="entry name" value="Cytochrome P450"/>
    <property type="match status" value="1"/>
</dbReference>
<gene>
    <name evidence="1" type="ORF">MYCIT1_LOCUS14698</name>
</gene>
<comment type="caution">
    <text evidence="1">The sequence shown here is derived from an EMBL/GenBank/DDBJ whole genome shotgun (WGS) entry which is preliminary data.</text>
</comment>
<dbReference type="Proteomes" id="UP001295794">
    <property type="component" value="Unassembled WGS sequence"/>
</dbReference>
<dbReference type="GO" id="GO:0004497">
    <property type="term" value="F:monooxygenase activity"/>
    <property type="evidence" value="ECO:0007669"/>
    <property type="project" value="InterPro"/>
</dbReference>
<dbReference type="GO" id="GO:0020037">
    <property type="term" value="F:heme binding"/>
    <property type="evidence" value="ECO:0007669"/>
    <property type="project" value="InterPro"/>
</dbReference>
<evidence type="ECO:0000313" key="2">
    <source>
        <dbReference type="Proteomes" id="UP001295794"/>
    </source>
</evidence>
<name>A0AAD2H757_9AGAR</name>
<dbReference type="AlphaFoldDB" id="A0AAD2H757"/>
<keyword evidence="2" id="KW-1185">Reference proteome</keyword>
<dbReference type="GO" id="GO:0016705">
    <property type="term" value="F:oxidoreductase activity, acting on paired donors, with incorporation or reduction of molecular oxygen"/>
    <property type="evidence" value="ECO:0007669"/>
    <property type="project" value="InterPro"/>
</dbReference>
<reference evidence="1" key="1">
    <citation type="submission" date="2023-11" db="EMBL/GenBank/DDBJ databases">
        <authorList>
            <person name="De Vega J J."/>
            <person name="De Vega J J."/>
        </authorList>
    </citation>
    <scope>NUCLEOTIDE SEQUENCE</scope>
</reference>
<dbReference type="GO" id="GO:0005506">
    <property type="term" value="F:iron ion binding"/>
    <property type="evidence" value="ECO:0007669"/>
    <property type="project" value="InterPro"/>
</dbReference>
<dbReference type="Gene3D" id="1.10.630.10">
    <property type="entry name" value="Cytochrome P450"/>
    <property type="match status" value="1"/>
</dbReference>
<accession>A0AAD2H757</accession>
<sequence>MGHFAVVFDVPDTTDKWRKQYGPTFMAKGVLSENDLHTADVTAVSHILSHGSSYLKPTSLLAPLRDIMGDGILAVEMDPHRRQ</sequence>
<feature type="non-terminal residue" evidence="1">
    <location>
        <position position="1"/>
    </location>
</feature>
<proteinExistence type="predicted"/>